<evidence type="ECO:0000313" key="4">
    <source>
        <dbReference type="Proteomes" id="UP000323386"/>
    </source>
</evidence>
<feature type="compositionally biased region" description="Low complexity" evidence="1">
    <location>
        <begin position="846"/>
        <end position="856"/>
    </location>
</feature>
<evidence type="ECO:0000256" key="1">
    <source>
        <dbReference type="SAM" id="MobiDB-lite"/>
    </source>
</evidence>
<dbReference type="InterPro" id="IPR039279">
    <property type="entry name" value="QRT3-like"/>
</dbReference>
<dbReference type="Proteomes" id="UP000323386">
    <property type="component" value="Unassembled WGS sequence"/>
</dbReference>
<dbReference type="InterPro" id="IPR012334">
    <property type="entry name" value="Pectin_lyas_fold"/>
</dbReference>
<dbReference type="EMBL" id="OOIP01000002">
    <property type="protein sequence ID" value="SPO35322.1"/>
    <property type="molecule type" value="Genomic_DNA"/>
</dbReference>
<feature type="compositionally biased region" description="Pro residues" evidence="1">
    <location>
        <begin position="870"/>
        <end position="881"/>
    </location>
</feature>
<dbReference type="CDD" id="cd23668">
    <property type="entry name" value="GH55_beta13glucanase-like"/>
    <property type="match status" value="1"/>
</dbReference>
<dbReference type="PANTHER" id="PTHR33928">
    <property type="entry name" value="POLYGALACTURONASE QRT3"/>
    <property type="match status" value="1"/>
</dbReference>
<name>A0A5C3ETF4_9BASI</name>
<keyword evidence="4" id="KW-1185">Reference proteome</keyword>
<feature type="domain" description="Rhamnogalacturonase A/B/Epimerase-like pectate lyase" evidence="2">
    <location>
        <begin position="416"/>
        <end position="521"/>
    </location>
</feature>
<gene>
    <name evidence="3" type="ORF">PSFLO_00793</name>
</gene>
<dbReference type="Pfam" id="PF12708">
    <property type="entry name" value="Pect-lyase_RHGA_epim"/>
    <property type="match status" value="2"/>
</dbReference>
<dbReference type="Gene3D" id="2.160.20.10">
    <property type="entry name" value="Single-stranded right-handed beta-helix, Pectin lyase-like"/>
    <property type="match status" value="2"/>
</dbReference>
<protein>
    <submittedName>
        <fullName evidence="3">Related to beta-1,3 exoglucanase</fullName>
    </submittedName>
</protein>
<reference evidence="3 4" key="1">
    <citation type="submission" date="2018-03" db="EMBL/GenBank/DDBJ databases">
        <authorList>
            <person name="Guldener U."/>
        </authorList>
    </citation>
    <scope>NUCLEOTIDE SEQUENCE [LARGE SCALE GENOMIC DNA]</scope>
    <source>
        <strain evidence="3 4">DAOM196992</strain>
    </source>
</reference>
<evidence type="ECO:0000313" key="3">
    <source>
        <dbReference type="EMBL" id="SPO35322.1"/>
    </source>
</evidence>
<sequence length="890" mass="95373">MDIAPPAAGAGAGAAFWLEGVTHNGVAAFNANPAGYQVFRNVKSFGAVGDGVTDDTAAINRAISEGNRCGAGCDSSTTAPALVYFPAGEYLVSSPIISYYYTQLVGNPNDLPTLVAAPAFEGIAVIDEDPYLPGGANWYTNQNNFFRSVSNLIIDLTRMPATVGTGIHHQVSQATGLFNVRFQMRTDVGTQQAGIFMENGSGGFMANLRFFGGRYGAVFGNQQFTLRDSRFERCGTAISQIWAWEWTYKGIEIESCGLGIELRTVTPTGAADGPQGAASVLATDWSIRNTPQAFRLTTPGAGVLVLDNIETINVRSIVIEGPAAATPVAGPGAPAAGGGQVLLAGSTGTRTVTNWVRGPVYRAVGPGGGPGGVQRVQGTLAPWIRRPSVLVQAGDARQRWFKRDRPQYQDKTPADFVNVKDYGCRGDGRTDDHDRFQSVLDDFASRKIIWGEWRRLSQAARDSGLRSTSRDDADRFLCRCLSASPHLPPRTVPHGTYLLSRTLRIPPGTRMVGEVWPVLMGYGSRFQNAAVPRPVVQVGRPGEEGIVEISDMIFSTRGPAAGAVVVQWNIRQSSQGSAGMWDSHIRVGGTAGSNLEADRCARRNALSPGCDGSFLNLHLTPSSSAYLENVWVWTADHDLDLGSKQQINVVSARGVLVESRDGPVWLYGTASEHSVLYQYNIVGARNVVVMLAQTETAYFQGRGRPPASDEVRGARAAYGDPDLARFGGDTSQNRGLGLRIAASSDVFVYGAGLYSFFDNYSQECIATRSCQRRIVSLERLTARSNVWILNLNTVGTQKVVTLDEDDDVVDEGALRNGFTNTLAVWDSETGWRPRPPPGAGTPRPPTATATATAVAPARPPDTVPVTAVQPAPPPRPPLPPHPRPRTDDAA</sequence>
<organism evidence="3 4">
    <name type="scientific">Pseudozyma flocculosa</name>
    <dbReference type="NCBI Taxonomy" id="84751"/>
    <lineage>
        <taxon>Eukaryota</taxon>
        <taxon>Fungi</taxon>
        <taxon>Dikarya</taxon>
        <taxon>Basidiomycota</taxon>
        <taxon>Ustilaginomycotina</taxon>
        <taxon>Ustilaginomycetes</taxon>
        <taxon>Ustilaginales</taxon>
        <taxon>Ustilaginaceae</taxon>
        <taxon>Pseudozyma</taxon>
    </lineage>
</organism>
<evidence type="ECO:0000259" key="2">
    <source>
        <dbReference type="Pfam" id="PF12708"/>
    </source>
</evidence>
<dbReference type="GO" id="GO:0004650">
    <property type="term" value="F:polygalacturonase activity"/>
    <property type="evidence" value="ECO:0007669"/>
    <property type="project" value="InterPro"/>
</dbReference>
<dbReference type="PANTHER" id="PTHR33928:SF2">
    <property type="entry name" value="PECTATE LYASE SUPERFAMILY PROTEIN DOMAIN-CONTAINING PROTEIN-RELATED"/>
    <property type="match status" value="1"/>
</dbReference>
<feature type="region of interest" description="Disordered" evidence="1">
    <location>
        <begin position="826"/>
        <end position="890"/>
    </location>
</feature>
<dbReference type="SUPFAM" id="SSF51126">
    <property type="entry name" value="Pectin lyase-like"/>
    <property type="match status" value="3"/>
</dbReference>
<feature type="domain" description="Rhamnogalacturonase A/B/Epimerase-like pectate lyase" evidence="2">
    <location>
        <begin position="39"/>
        <end position="261"/>
    </location>
</feature>
<feature type="compositionally biased region" description="Pro residues" evidence="1">
    <location>
        <begin position="833"/>
        <end position="845"/>
    </location>
</feature>
<dbReference type="InterPro" id="IPR011050">
    <property type="entry name" value="Pectin_lyase_fold/virulence"/>
</dbReference>
<dbReference type="AlphaFoldDB" id="A0A5C3ETF4"/>
<accession>A0A5C3ETF4</accession>
<proteinExistence type="predicted"/>
<dbReference type="OrthoDB" id="1046782at2759"/>
<dbReference type="InterPro" id="IPR024535">
    <property type="entry name" value="RHGA/B-epi-like_pectate_lyase"/>
</dbReference>